<reference evidence="2" key="1">
    <citation type="submission" date="2012-09" db="EMBL/GenBank/DDBJ databases">
        <authorList>
            <person name="Martin A.A."/>
        </authorList>
    </citation>
    <scope>NUCLEOTIDE SEQUENCE</scope>
</reference>
<dbReference type="WBParaSite" id="ACAC_0000130801-mRNA-1">
    <property type="protein sequence ID" value="ACAC_0000130801-mRNA-1"/>
    <property type="gene ID" value="ACAC_0000130801"/>
</dbReference>
<evidence type="ECO:0000313" key="2">
    <source>
        <dbReference type="Proteomes" id="UP000035642"/>
    </source>
</evidence>
<dbReference type="Proteomes" id="UP000035642">
    <property type="component" value="Unassembled WGS sequence"/>
</dbReference>
<keyword evidence="2" id="KW-1185">Reference proteome</keyword>
<protein>
    <submittedName>
        <fullName evidence="3">Nucleolar protein 16</fullName>
    </submittedName>
</protein>
<name>A0A158P6N4_ANGCA</name>
<evidence type="ECO:0000256" key="1">
    <source>
        <dbReference type="SAM" id="MobiDB-lite"/>
    </source>
</evidence>
<sequence>MNRGTTASGGQRGMNSLFRLQALKRAFCAYEDTSGIAMTVIETCFKRNLMQLTKKASVKIPAKKAVSEKRKRVKRQNQSGDEIKAEKTTEDHFVVEFAQKEYTSLNVKLTPPSEDFNEKYEMVLEKLAFRQNASEAREYLSQEVEFGNIEESDIPVIMQKWRQRKREKAYQTCKEKLINMEGTLEDVKVTGYVYNRSR</sequence>
<evidence type="ECO:0000313" key="3">
    <source>
        <dbReference type="WBParaSite" id="ACAC_0000130801-mRNA-1"/>
    </source>
</evidence>
<reference evidence="3" key="2">
    <citation type="submission" date="2016-04" db="UniProtKB">
        <authorList>
            <consortium name="WormBaseParasite"/>
        </authorList>
    </citation>
    <scope>IDENTIFICATION</scope>
</reference>
<organism evidence="2 3">
    <name type="scientific">Angiostrongylus cantonensis</name>
    <name type="common">Rat lungworm</name>
    <dbReference type="NCBI Taxonomy" id="6313"/>
    <lineage>
        <taxon>Eukaryota</taxon>
        <taxon>Metazoa</taxon>
        <taxon>Ecdysozoa</taxon>
        <taxon>Nematoda</taxon>
        <taxon>Chromadorea</taxon>
        <taxon>Rhabditida</taxon>
        <taxon>Rhabditina</taxon>
        <taxon>Rhabditomorpha</taxon>
        <taxon>Strongyloidea</taxon>
        <taxon>Metastrongylidae</taxon>
        <taxon>Angiostrongylus</taxon>
    </lineage>
</organism>
<accession>A0A158P6N4</accession>
<proteinExistence type="predicted"/>
<feature type="region of interest" description="Disordered" evidence="1">
    <location>
        <begin position="66"/>
        <end position="85"/>
    </location>
</feature>
<dbReference type="AlphaFoldDB" id="A0A158P6N4"/>